<evidence type="ECO:0000313" key="3">
    <source>
        <dbReference type="Proteomes" id="UP000299102"/>
    </source>
</evidence>
<comment type="caution">
    <text evidence="2">The sequence shown here is derived from an EMBL/GenBank/DDBJ whole genome shotgun (WGS) entry which is preliminary data.</text>
</comment>
<reference evidence="2 3" key="1">
    <citation type="journal article" date="2019" name="Commun. Biol.">
        <title>The bagworm genome reveals a unique fibroin gene that provides high tensile strength.</title>
        <authorList>
            <person name="Kono N."/>
            <person name="Nakamura H."/>
            <person name="Ohtoshi R."/>
            <person name="Tomita M."/>
            <person name="Numata K."/>
            <person name="Arakawa K."/>
        </authorList>
    </citation>
    <scope>NUCLEOTIDE SEQUENCE [LARGE SCALE GENOMIC DNA]</scope>
</reference>
<dbReference type="Proteomes" id="UP000299102">
    <property type="component" value="Unassembled WGS sequence"/>
</dbReference>
<sequence>MESEIQNASKKHDETGDVSVSTTSSNQPLSGNLNLPEDTFRMSLDNFSLIGENVTVSDRNFSLDSAGSKIDSGIQITPDVEHSETSPNLDVDRLPIIDTPTQIMPKSSHETNRPTDLLKLSLCKKNEKDVFVKPSPIVEVMSPAKMLQFEIEAKSATPTMKRAAVDFEFYNKKNCDENAEENSNQNEGLNGQSYKETPVIVKPNTVRHEIGYGK</sequence>
<evidence type="ECO:0000256" key="1">
    <source>
        <dbReference type="SAM" id="MobiDB-lite"/>
    </source>
</evidence>
<name>A0A4C1UT20_EUMVA</name>
<protein>
    <submittedName>
        <fullName evidence="2">Uncharacterized protein</fullName>
    </submittedName>
</protein>
<gene>
    <name evidence="2" type="ORF">EVAR_17715_1</name>
</gene>
<dbReference type="AlphaFoldDB" id="A0A4C1UT20"/>
<keyword evidence="3" id="KW-1185">Reference proteome</keyword>
<feature type="compositionally biased region" description="Polar residues" evidence="1">
    <location>
        <begin position="181"/>
        <end position="195"/>
    </location>
</feature>
<feature type="region of interest" description="Disordered" evidence="1">
    <location>
        <begin position="1"/>
        <end position="37"/>
    </location>
</feature>
<organism evidence="2 3">
    <name type="scientific">Eumeta variegata</name>
    <name type="common">Bagworm moth</name>
    <name type="synonym">Eumeta japonica</name>
    <dbReference type="NCBI Taxonomy" id="151549"/>
    <lineage>
        <taxon>Eukaryota</taxon>
        <taxon>Metazoa</taxon>
        <taxon>Ecdysozoa</taxon>
        <taxon>Arthropoda</taxon>
        <taxon>Hexapoda</taxon>
        <taxon>Insecta</taxon>
        <taxon>Pterygota</taxon>
        <taxon>Neoptera</taxon>
        <taxon>Endopterygota</taxon>
        <taxon>Lepidoptera</taxon>
        <taxon>Glossata</taxon>
        <taxon>Ditrysia</taxon>
        <taxon>Tineoidea</taxon>
        <taxon>Psychidae</taxon>
        <taxon>Oiketicinae</taxon>
        <taxon>Eumeta</taxon>
    </lineage>
</organism>
<proteinExistence type="predicted"/>
<feature type="compositionally biased region" description="Polar residues" evidence="1">
    <location>
        <begin position="18"/>
        <end position="33"/>
    </location>
</feature>
<dbReference type="OrthoDB" id="10042433at2759"/>
<accession>A0A4C1UT20</accession>
<feature type="region of interest" description="Disordered" evidence="1">
    <location>
        <begin position="178"/>
        <end position="200"/>
    </location>
</feature>
<dbReference type="EMBL" id="BGZK01000216">
    <property type="protein sequence ID" value="GBP29177.1"/>
    <property type="molecule type" value="Genomic_DNA"/>
</dbReference>
<evidence type="ECO:0000313" key="2">
    <source>
        <dbReference type="EMBL" id="GBP29177.1"/>
    </source>
</evidence>